<dbReference type="EMBL" id="SJPU01000002">
    <property type="protein sequence ID" value="TWU15660.1"/>
    <property type="molecule type" value="Genomic_DNA"/>
</dbReference>
<keyword evidence="1" id="KW-0812">Transmembrane</keyword>
<keyword evidence="1" id="KW-0472">Membrane</keyword>
<dbReference type="InterPro" id="IPR036691">
    <property type="entry name" value="Endo/exonu/phosph_ase_sf"/>
</dbReference>
<accession>A0A5C6BTV4</accession>
<keyword evidence="1" id="KW-1133">Transmembrane helix</keyword>
<dbReference type="InterPro" id="IPR005135">
    <property type="entry name" value="Endo/exonuclease/phosphatase"/>
</dbReference>
<keyword evidence="3" id="KW-0378">Hydrolase</keyword>
<feature type="transmembrane region" description="Helical" evidence="1">
    <location>
        <begin position="61"/>
        <end position="81"/>
    </location>
</feature>
<keyword evidence="3" id="KW-0540">Nuclease</keyword>
<evidence type="ECO:0000313" key="3">
    <source>
        <dbReference type="EMBL" id="TWU15660.1"/>
    </source>
</evidence>
<dbReference type="Gene3D" id="3.60.10.10">
    <property type="entry name" value="Endonuclease/exonuclease/phosphatase"/>
    <property type="match status" value="1"/>
</dbReference>
<sequence>MLTFLVLAIASVLIATAFVPLLPVDWWWVRIGDFPRVQLLVSYLVCLVIVAFMLSQPYAKVAAGLLVASICIQLYWVFPYLPVAPYQVQPAKSDDSSTRLQILTANVLQDNTDASALVQLVKSESPDVCVLCEVNQRWIEDLAPLREQFQHHIEHPLENKYGIALYTNLELVSGEVRAMVKETIPSIDAEIQLASGHSVRLFAVHPNPPRPGEDTTKRDGELVLVGRDVRDSESVIVLGDMNDVGWSRTTDLFQEVSGLLDPRKGRGLYATFNAKSWIWRYPLDHLFHSKDFRVVSLRTLPPIGSDHLPLSVILSHEPEARATQSAPHLDAGDAEDAEAAVEALNEPGALDQPKED</sequence>
<dbReference type="AlphaFoldDB" id="A0A5C6BTV4"/>
<proteinExistence type="predicted"/>
<organism evidence="3 4">
    <name type="scientific">Allorhodopirellula heiligendammensis</name>
    <dbReference type="NCBI Taxonomy" id="2714739"/>
    <lineage>
        <taxon>Bacteria</taxon>
        <taxon>Pseudomonadati</taxon>
        <taxon>Planctomycetota</taxon>
        <taxon>Planctomycetia</taxon>
        <taxon>Pirellulales</taxon>
        <taxon>Pirellulaceae</taxon>
        <taxon>Allorhodopirellula</taxon>
    </lineage>
</organism>
<keyword evidence="3" id="KW-0255">Endonuclease</keyword>
<feature type="domain" description="Endonuclease/exonuclease/phosphatase" evidence="2">
    <location>
        <begin position="103"/>
        <end position="307"/>
    </location>
</feature>
<dbReference type="RefSeq" id="WP_302118840.1">
    <property type="nucleotide sequence ID" value="NZ_SJPU01000002.1"/>
</dbReference>
<reference evidence="3 4" key="1">
    <citation type="journal article" date="2020" name="Antonie Van Leeuwenhoek">
        <title>Rhodopirellula heiligendammensis sp. nov., Rhodopirellula pilleata sp. nov., and Rhodopirellula solitaria sp. nov. isolated from natural or artificial marine surfaces in Northern Germany and California, USA, and emended description of the genus Rhodopirellula.</title>
        <authorList>
            <person name="Kallscheuer N."/>
            <person name="Wiegand S."/>
            <person name="Jogler M."/>
            <person name="Boedeker C."/>
            <person name="Peeters S.H."/>
            <person name="Rast P."/>
            <person name="Heuer A."/>
            <person name="Jetten M.S.M."/>
            <person name="Rohde M."/>
            <person name="Jogler C."/>
        </authorList>
    </citation>
    <scope>NUCLEOTIDE SEQUENCE [LARGE SCALE GENOMIC DNA]</scope>
    <source>
        <strain evidence="3 4">Poly21</strain>
    </source>
</reference>
<dbReference type="Pfam" id="PF03372">
    <property type="entry name" value="Exo_endo_phos"/>
    <property type="match status" value="1"/>
</dbReference>
<evidence type="ECO:0000313" key="4">
    <source>
        <dbReference type="Proteomes" id="UP000319908"/>
    </source>
</evidence>
<feature type="transmembrane region" description="Helical" evidence="1">
    <location>
        <begin position="37"/>
        <end position="54"/>
    </location>
</feature>
<comment type="caution">
    <text evidence="3">The sequence shown here is derived from an EMBL/GenBank/DDBJ whole genome shotgun (WGS) entry which is preliminary data.</text>
</comment>
<protein>
    <submittedName>
        <fullName evidence="3">Endonuclease/Exonuclease/phosphatase family protein</fullName>
    </submittedName>
</protein>
<keyword evidence="4" id="KW-1185">Reference proteome</keyword>
<dbReference type="SUPFAM" id="SSF56219">
    <property type="entry name" value="DNase I-like"/>
    <property type="match status" value="1"/>
</dbReference>
<dbReference type="Proteomes" id="UP000319908">
    <property type="component" value="Unassembled WGS sequence"/>
</dbReference>
<evidence type="ECO:0000256" key="1">
    <source>
        <dbReference type="SAM" id="Phobius"/>
    </source>
</evidence>
<name>A0A5C6BTV4_9BACT</name>
<dbReference type="GO" id="GO:0004519">
    <property type="term" value="F:endonuclease activity"/>
    <property type="evidence" value="ECO:0007669"/>
    <property type="project" value="UniProtKB-KW"/>
</dbReference>
<gene>
    <name evidence="3" type="ORF">Poly21_28570</name>
</gene>
<evidence type="ECO:0000259" key="2">
    <source>
        <dbReference type="Pfam" id="PF03372"/>
    </source>
</evidence>